<sequence>MSQFSRAFKRQRGVSPREYRQQLRQPGLLPVFSV</sequence>
<keyword evidence="1" id="KW-0805">Transcription regulation</keyword>
<feature type="domain" description="HTH araC/xylS-type" evidence="4">
    <location>
        <begin position="1"/>
        <end position="22"/>
    </location>
</feature>
<evidence type="ECO:0000256" key="3">
    <source>
        <dbReference type="SAM" id="MobiDB-lite"/>
    </source>
</evidence>
<dbReference type="Gene3D" id="1.10.10.60">
    <property type="entry name" value="Homeodomain-like"/>
    <property type="match status" value="1"/>
</dbReference>
<keyword evidence="6" id="KW-1185">Reference proteome</keyword>
<dbReference type="SUPFAM" id="SSF46689">
    <property type="entry name" value="Homeodomain-like"/>
    <property type="match status" value="1"/>
</dbReference>
<evidence type="ECO:0000256" key="1">
    <source>
        <dbReference type="ARBA" id="ARBA00023015"/>
    </source>
</evidence>
<dbReference type="InterPro" id="IPR009057">
    <property type="entry name" value="Homeodomain-like_sf"/>
</dbReference>
<comment type="caution">
    <text evidence="5">The sequence shown here is derived from an EMBL/GenBank/DDBJ whole genome shotgun (WGS) entry which is preliminary data.</text>
</comment>
<evidence type="ECO:0000313" key="6">
    <source>
        <dbReference type="Proteomes" id="UP001620597"/>
    </source>
</evidence>
<dbReference type="EMBL" id="JBBKTX010000005">
    <property type="protein sequence ID" value="MFK4751793.1"/>
    <property type="molecule type" value="Genomic_DNA"/>
</dbReference>
<proteinExistence type="predicted"/>
<gene>
    <name evidence="5" type="ORF">WG929_05140</name>
</gene>
<evidence type="ECO:0000259" key="4">
    <source>
        <dbReference type="PROSITE" id="PS01124"/>
    </source>
</evidence>
<name>A0ABW8NFR4_9GAMM</name>
<reference evidence="5 6" key="1">
    <citation type="submission" date="2024-03" db="EMBL/GenBank/DDBJ databases">
        <title>High-quality draft genome sequence of Oceanobacter sp. wDCs-4.</title>
        <authorList>
            <person name="Dong C."/>
        </authorList>
    </citation>
    <scope>NUCLEOTIDE SEQUENCE [LARGE SCALE GENOMIC DNA]</scope>
    <source>
        <strain evidence="6">wDCs-4</strain>
    </source>
</reference>
<dbReference type="Proteomes" id="UP001620597">
    <property type="component" value="Unassembled WGS sequence"/>
</dbReference>
<feature type="region of interest" description="Disordered" evidence="3">
    <location>
        <begin position="1"/>
        <end position="21"/>
    </location>
</feature>
<organism evidence="5 6">
    <name type="scientific">Oceanobacter antarcticus</name>
    <dbReference type="NCBI Taxonomy" id="3133425"/>
    <lineage>
        <taxon>Bacteria</taxon>
        <taxon>Pseudomonadati</taxon>
        <taxon>Pseudomonadota</taxon>
        <taxon>Gammaproteobacteria</taxon>
        <taxon>Oceanospirillales</taxon>
        <taxon>Oceanospirillaceae</taxon>
        <taxon>Oceanobacter</taxon>
    </lineage>
</organism>
<evidence type="ECO:0000256" key="2">
    <source>
        <dbReference type="ARBA" id="ARBA00023163"/>
    </source>
</evidence>
<accession>A0ABW8NFR4</accession>
<evidence type="ECO:0000313" key="5">
    <source>
        <dbReference type="EMBL" id="MFK4751793.1"/>
    </source>
</evidence>
<keyword evidence="2" id="KW-0804">Transcription</keyword>
<dbReference type="PROSITE" id="PS01124">
    <property type="entry name" value="HTH_ARAC_FAMILY_2"/>
    <property type="match status" value="1"/>
</dbReference>
<protein>
    <recommendedName>
        <fullName evidence="4">HTH araC/xylS-type domain-containing protein</fullName>
    </recommendedName>
</protein>
<dbReference type="InterPro" id="IPR018060">
    <property type="entry name" value="HTH_AraC"/>
</dbReference>